<reference evidence="2 3" key="1">
    <citation type="journal article" date="2019" name="J. Hered.">
        <title>An Improved Genome Assembly for Drosophila navojoa, the Basal Species in the mojavensis Cluster.</title>
        <authorList>
            <person name="Vanderlinde T."/>
            <person name="Dupim E.G."/>
            <person name="Nazario-Yepiz N.O."/>
            <person name="Carvalho A.B."/>
        </authorList>
    </citation>
    <scope>NUCLEOTIDE SEQUENCE [LARGE SCALE GENOMIC DNA]</scope>
    <source>
        <strain evidence="2">Navoj_Jal97</strain>
        <tissue evidence="2">Whole organism</tissue>
    </source>
</reference>
<keyword evidence="3" id="KW-1185">Reference proteome</keyword>
<dbReference type="AlphaFoldDB" id="A0A484BI83"/>
<gene>
    <name evidence="2" type="ORF">AWZ03_006107</name>
</gene>
<evidence type="ECO:0000313" key="3">
    <source>
        <dbReference type="Proteomes" id="UP000295192"/>
    </source>
</evidence>
<name>A0A484BI83_DRONA</name>
<protein>
    <submittedName>
        <fullName evidence="2">Uncharacterized protein</fullName>
    </submittedName>
</protein>
<keyword evidence="1" id="KW-0472">Membrane</keyword>
<evidence type="ECO:0000256" key="1">
    <source>
        <dbReference type="SAM" id="Phobius"/>
    </source>
</evidence>
<evidence type="ECO:0000313" key="2">
    <source>
        <dbReference type="EMBL" id="TDG47515.1"/>
    </source>
</evidence>
<keyword evidence="1" id="KW-0812">Transmembrane</keyword>
<organism evidence="2 3">
    <name type="scientific">Drosophila navojoa</name>
    <name type="common">Fruit fly</name>
    <dbReference type="NCBI Taxonomy" id="7232"/>
    <lineage>
        <taxon>Eukaryota</taxon>
        <taxon>Metazoa</taxon>
        <taxon>Ecdysozoa</taxon>
        <taxon>Arthropoda</taxon>
        <taxon>Hexapoda</taxon>
        <taxon>Insecta</taxon>
        <taxon>Pterygota</taxon>
        <taxon>Neoptera</taxon>
        <taxon>Endopterygota</taxon>
        <taxon>Diptera</taxon>
        <taxon>Brachycera</taxon>
        <taxon>Muscomorpha</taxon>
        <taxon>Ephydroidea</taxon>
        <taxon>Drosophilidae</taxon>
        <taxon>Drosophila</taxon>
    </lineage>
</organism>
<feature type="transmembrane region" description="Helical" evidence="1">
    <location>
        <begin position="51"/>
        <end position="67"/>
    </location>
</feature>
<comment type="caution">
    <text evidence="2">The sequence shown here is derived from an EMBL/GenBank/DDBJ whole genome shotgun (WGS) entry which is preliminary data.</text>
</comment>
<accession>A0A484BI83</accession>
<keyword evidence="1" id="KW-1133">Transmembrane helix</keyword>
<dbReference type="Proteomes" id="UP000295192">
    <property type="component" value="Unassembled WGS sequence"/>
</dbReference>
<dbReference type="EMBL" id="LSRL02000043">
    <property type="protein sequence ID" value="TDG47515.1"/>
    <property type="molecule type" value="Genomic_DNA"/>
</dbReference>
<sequence>MRGCCCCYSVLVEVEVAAVSVVLLLLLLRLSAVVQHTCLMKYGAIMPHNGYLGPLIAIPGLIIRLQLHSDCDSDCDCDCDCDCGSFHASLMRRWFALLLSPSPLPAVPMAQRPQINCTSNIIICES</sequence>
<feature type="transmembrane region" description="Helical" evidence="1">
    <location>
        <begin position="18"/>
        <end position="39"/>
    </location>
</feature>
<proteinExistence type="predicted"/>